<evidence type="ECO:0000313" key="3">
    <source>
        <dbReference type="EMBL" id="HIZ75157.1"/>
    </source>
</evidence>
<feature type="compositionally biased region" description="Basic and acidic residues" evidence="2">
    <location>
        <begin position="165"/>
        <end position="178"/>
    </location>
</feature>
<evidence type="ECO:0000256" key="2">
    <source>
        <dbReference type="SAM" id="MobiDB-lite"/>
    </source>
</evidence>
<proteinExistence type="inferred from homology"/>
<evidence type="ECO:0000256" key="1">
    <source>
        <dbReference type="ARBA" id="ARBA00006539"/>
    </source>
</evidence>
<dbReference type="AlphaFoldDB" id="A0A9D2K253"/>
<gene>
    <name evidence="3" type="ORF">H9723_07970</name>
</gene>
<sequence>MIKSIQQFEESGIKKLEKVIECFIKDPKDMASFVYGVRDEVIALGLDIIKETLEDCNQMLRDSAKRKRSWEVVRTDRKKLTTYLGTVCFEKTLFRNKQTGESAYLLDRIMGVESHERLTEDAEAKLLEEAVQTSYRKAGEEISLTDQVSKQTVKNKLHKLTFPQQKEEKPEKKTVELQ</sequence>
<comment type="similarity">
    <text evidence="1">Belongs to the UPF0236 family.</text>
</comment>
<reference evidence="3" key="2">
    <citation type="submission" date="2021-04" db="EMBL/GenBank/DDBJ databases">
        <authorList>
            <person name="Gilroy R."/>
        </authorList>
    </citation>
    <scope>NUCLEOTIDE SEQUENCE</scope>
    <source>
        <strain evidence="3">CHK196-3914</strain>
    </source>
</reference>
<name>A0A9D2K253_9FIRM</name>
<feature type="region of interest" description="Disordered" evidence="2">
    <location>
        <begin position="159"/>
        <end position="178"/>
    </location>
</feature>
<comment type="caution">
    <text evidence="3">The sequence shown here is derived from an EMBL/GenBank/DDBJ whole genome shotgun (WGS) entry which is preliminary data.</text>
</comment>
<dbReference type="Proteomes" id="UP000824116">
    <property type="component" value="Unassembled WGS sequence"/>
</dbReference>
<dbReference type="Pfam" id="PF06782">
    <property type="entry name" value="UPF0236"/>
    <property type="match status" value="1"/>
</dbReference>
<dbReference type="EMBL" id="DXAY01000185">
    <property type="protein sequence ID" value="HIZ75157.1"/>
    <property type="molecule type" value="Genomic_DNA"/>
</dbReference>
<organism evidence="3 4">
    <name type="scientific">Candidatus Mediterraneibacter stercoravium</name>
    <dbReference type="NCBI Taxonomy" id="2838685"/>
    <lineage>
        <taxon>Bacteria</taxon>
        <taxon>Bacillati</taxon>
        <taxon>Bacillota</taxon>
        <taxon>Clostridia</taxon>
        <taxon>Lachnospirales</taxon>
        <taxon>Lachnospiraceae</taxon>
        <taxon>Mediterraneibacter</taxon>
    </lineage>
</organism>
<evidence type="ECO:0000313" key="4">
    <source>
        <dbReference type="Proteomes" id="UP000824116"/>
    </source>
</evidence>
<accession>A0A9D2K253</accession>
<protein>
    <submittedName>
        <fullName evidence="3">UPF0236 family protein</fullName>
    </submittedName>
</protein>
<dbReference type="InterPro" id="IPR009620">
    <property type="entry name" value="UPF0236"/>
</dbReference>
<reference evidence="3" key="1">
    <citation type="journal article" date="2021" name="PeerJ">
        <title>Extensive microbial diversity within the chicken gut microbiome revealed by metagenomics and culture.</title>
        <authorList>
            <person name="Gilroy R."/>
            <person name="Ravi A."/>
            <person name="Getino M."/>
            <person name="Pursley I."/>
            <person name="Horton D.L."/>
            <person name="Alikhan N.F."/>
            <person name="Baker D."/>
            <person name="Gharbi K."/>
            <person name="Hall N."/>
            <person name="Watson M."/>
            <person name="Adriaenssens E.M."/>
            <person name="Foster-Nyarko E."/>
            <person name="Jarju S."/>
            <person name="Secka A."/>
            <person name="Antonio M."/>
            <person name="Oren A."/>
            <person name="Chaudhuri R.R."/>
            <person name="La Ragione R."/>
            <person name="Hildebrand F."/>
            <person name="Pallen M.J."/>
        </authorList>
    </citation>
    <scope>NUCLEOTIDE SEQUENCE</scope>
    <source>
        <strain evidence="3">CHK196-3914</strain>
    </source>
</reference>